<dbReference type="InterPro" id="IPR043128">
    <property type="entry name" value="Rev_trsase/Diguanyl_cyclase"/>
</dbReference>
<dbReference type="EMBL" id="CP002209">
    <property type="protein sequence ID" value="ADN77008.1"/>
    <property type="molecule type" value="Genomic_DNA"/>
</dbReference>
<evidence type="ECO:0000313" key="7">
    <source>
        <dbReference type="Proteomes" id="UP000006683"/>
    </source>
</evidence>
<evidence type="ECO:0000259" key="5">
    <source>
        <dbReference type="PROSITE" id="PS50887"/>
    </source>
</evidence>
<feature type="coiled-coil region" evidence="4">
    <location>
        <begin position="7"/>
        <end position="41"/>
    </location>
</feature>
<dbReference type="InterPro" id="IPR048516">
    <property type="entry name" value="DGCcoil"/>
</dbReference>
<evidence type="ECO:0000256" key="4">
    <source>
        <dbReference type="SAM" id="Coils"/>
    </source>
</evidence>
<dbReference type="CDD" id="cd01949">
    <property type="entry name" value="GGDEF"/>
    <property type="match status" value="1"/>
</dbReference>
<dbReference type="Pfam" id="PF20975">
    <property type="entry name" value="DGCcoil"/>
    <property type="match status" value="1"/>
</dbReference>
<feature type="coiled-coil region" evidence="4">
    <location>
        <begin position="325"/>
        <end position="352"/>
    </location>
</feature>
<dbReference type="OrthoDB" id="9812260at2"/>
<organism evidence="6 7">
    <name type="scientific">Ferrimonas balearica (strain DSM 9799 / CCM 4581 / KCTC 23876 / PAT)</name>
    <dbReference type="NCBI Taxonomy" id="550540"/>
    <lineage>
        <taxon>Bacteria</taxon>
        <taxon>Pseudomonadati</taxon>
        <taxon>Pseudomonadota</taxon>
        <taxon>Gammaproteobacteria</taxon>
        <taxon>Alteromonadales</taxon>
        <taxon>Ferrimonadaceae</taxon>
        <taxon>Ferrimonas</taxon>
    </lineage>
</organism>
<sequence>MKEATPSDQAQDTLAHHLKRAQAAQQQLTEYKELHERQIKALVECLHHLSINCKGQNLELDNRLAKLRTQLADNPDIDSILPELTNLCRALQNQYQLTQREIGTSQQALQSLARRLGQLAELPDQFQRELYFFQQDVQKPVHTLWEFLPQMTRLVGYYESLLKERMASEEPLAITPRHRQLAHELAQLLSEIDFRNESRDMIAAIKAELAGEISAEQLLEAYQQVLTLLMADIAKEKSASQQFLFALNDALGAVREAVAENWNQSLRNFGHQREFHRQLSTHCMEFGDSVRAATELDQLKSLVANELGTIRELLRKRDEEETREFARLKGSMEKMRKELTALASEASGYKDQLIEQQRLNMLDALTQLPNRAALDERLKREYRNVRRYGNDLWVAVADIDHFKGINDSFGHTTGDKTLQVVAMALKNSLRKGEFVARYGGEEFVLLLPDVSAEQVGQILNRTRERIKAIPFKFRNEKLSITISIGAALVTGNETMQETFERADAALYRAKRKGRDRVEIDS</sequence>
<comment type="catalytic activity">
    <reaction evidence="3">
        <text>2 GTP = 3',3'-c-di-GMP + 2 diphosphate</text>
        <dbReference type="Rhea" id="RHEA:24898"/>
        <dbReference type="ChEBI" id="CHEBI:33019"/>
        <dbReference type="ChEBI" id="CHEBI:37565"/>
        <dbReference type="ChEBI" id="CHEBI:58805"/>
        <dbReference type="EC" id="2.7.7.65"/>
    </reaction>
</comment>
<keyword evidence="4" id="KW-0175">Coiled coil</keyword>
<dbReference type="GO" id="GO:0005886">
    <property type="term" value="C:plasma membrane"/>
    <property type="evidence" value="ECO:0007669"/>
    <property type="project" value="TreeGrafter"/>
</dbReference>
<dbReference type="NCBIfam" id="TIGR00254">
    <property type="entry name" value="GGDEF"/>
    <property type="match status" value="1"/>
</dbReference>
<name>E1SS76_FERBD</name>
<dbReference type="STRING" id="550540.Fbal_2806"/>
<dbReference type="SMART" id="SM00267">
    <property type="entry name" value="GGDEF"/>
    <property type="match status" value="1"/>
</dbReference>
<dbReference type="KEGG" id="fbl:Fbal_2806"/>
<reference evidence="6 7" key="1">
    <citation type="journal article" date="2010" name="Stand. Genomic Sci.">
        <title>Complete genome sequence of Ferrimonas balearica type strain (PAT).</title>
        <authorList>
            <person name="Nolan M."/>
            <person name="Sikorski J."/>
            <person name="Davenport K."/>
            <person name="Lucas S."/>
            <person name="Glavina Del Rio T."/>
            <person name="Tice H."/>
            <person name="Cheng J."/>
            <person name="Goodwin L."/>
            <person name="Pitluck S."/>
            <person name="Liolios K."/>
            <person name="Ivanova N."/>
            <person name="Mavromatis K."/>
            <person name="Ovchinnikova G."/>
            <person name="Pati A."/>
            <person name="Chen A."/>
            <person name="Palaniappan K."/>
            <person name="Land M."/>
            <person name="Hauser L."/>
            <person name="Chang Y."/>
            <person name="Jeffries C."/>
            <person name="Tapia R."/>
            <person name="Brettin T."/>
            <person name="Detter J."/>
            <person name="Han C."/>
            <person name="Yasawong M."/>
            <person name="Rohde M."/>
            <person name="Tindall B."/>
            <person name="Goker M."/>
            <person name="Woyke T."/>
            <person name="Bristow J."/>
            <person name="Eisen J."/>
            <person name="Markowitz V."/>
            <person name="Hugenholtz P."/>
            <person name="Kyrpides N."/>
            <person name="Klenk H."/>
            <person name="Lapidus A."/>
        </authorList>
    </citation>
    <scope>NUCLEOTIDE SEQUENCE [LARGE SCALE GENOMIC DNA]</scope>
    <source>
        <strain evidence="7">DSM 9799 / CCM 4581 / KCTC 23876 / PAT</strain>
    </source>
</reference>
<accession>E1SS76</accession>
<proteinExistence type="predicted"/>
<dbReference type="HOGENOM" id="CLU_025058_1_0_6"/>
<dbReference type="Pfam" id="PF00990">
    <property type="entry name" value="GGDEF"/>
    <property type="match status" value="1"/>
</dbReference>
<dbReference type="eggNOG" id="COG3706">
    <property type="taxonomic scope" value="Bacteria"/>
</dbReference>
<comment type="cofactor">
    <cofactor evidence="1">
        <name>Mg(2+)</name>
        <dbReference type="ChEBI" id="CHEBI:18420"/>
    </cofactor>
</comment>
<dbReference type="Proteomes" id="UP000006683">
    <property type="component" value="Chromosome"/>
</dbReference>
<dbReference type="FunFam" id="3.30.70.270:FF:000001">
    <property type="entry name" value="Diguanylate cyclase domain protein"/>
    <property type="match status" value="1"/>
</dbReference>
<dbReference type="InterPro" id="IPR029787">
    <property type="entry name" value="Nucleotide_cyclase"/>
</dbReference>
<evidence type="ECO:0000256" key="2">
    <source>
        <dbReference type="ARBA" id="ARBA00012528"/>
    </source>
</evidence>
<dbReference type="SUPFAM" id="SSF55073">
    <property type="entry name" value="Nucleotide cyclase"/>
    <property type="match status" value="1"/>
</dbReference>
<dbReference type="InterPro" id="IPR000160">
    <property type="entry name" value="GGDEF_dom"/>
</dbReference>
<dbReference type="AlphaFoldDB" id="E1SS76"/>
<dbReference type="InterPro" id="IPR050469">
    <property type="entry name" value="Diguanylate_Cyclase"/>
</dbReference>
<evidence type="ECO:0000256" key="1">
    <source>
        <dbReference type="ARBA" id="ARBA00001946"/>
    </source>
</evidence>
<dbReference type="PANTHER" id="PTHR45138">
    <property type="entry name" value="REGULATORY COMPONENTS OF SENSORY TRANSDUCTION SYSTEM"/>
    <property type="match status" value="1"/>
</dbReference>
<feature type="domain" description="GGDEF" evidence="5">
    <location>
        <begin position="390"/>
        <end position="521"/>
    </location>
</feature>
<dbReference type="PANTHER" id="PTHR45138:SF9">
    <property type="entry name" value="DIGUANYLATE CYCLASE DGCM-RELATED"/>
    <property type="match status" value="1"/>
</dbReference>
<dbReference type="GO" id="GO:0052621">
    <property type="term" value="F:diguanylate cyclase activity"/>
    <property type="evidence" value="ECO:0007669"/>
    <property type="project" value="UniProtKB-EC"/>
</dbReference>
<dbReference type="GO" id="GO:1902201">
    <property type="term" value="P:negative regulation of bacterial-type flagellum-dependent cell motility"/>
    <property type="evidence" value="ECO:0007669"/>
    <property type="project" value="TreeGrafter"/>
</dbReference>
<protein>
    <recommendedName>
        <fullName evidence="2">diguanylate cyclase</fullName>
        <ecNumber evidence="2">2.7.7.65</ecNumber>
    </recommendedName>
</protein>
<dbReference type="Gene3D" id="3.30.70.270">
    <property type="match status" value="1"/>
</dbReference>
<dbReference type="GeneID" id="67183025"/>
<evidence type="ECO:0000256" key="3">
    <source>
        <dbReference type="ARBA" id="ARBA00034247"/>
    </source>
</evidence>
<dbReference type="RefSeq" id="WP_013346314.1">
    <property type="nucleotide sequence ID" value="NC_014541.1"/>
</dbReference>
<dbReference type="EC" id="2.7.7.65" evidence="2"/>
<keyword evidence="7" id="KW-1185">Reference proteome</keyword>
<evidence type="ECO:0000313" key="6">
    <source>
        <dbReference type="EMBL" id="ADN77008.1"/>
    </source>
</evidence>
<gene>
    <name evidence="6" type="ordered locus">Fbal_2806</name>
</gene>
<dbReference type="GO" id="GO:0043709">
    <property type="term" value="P:cell adhesion involved in single-species biofilm formation"/>
    <property type="evidence" value="ECO:0007669"/>
    <property type="project" value="TreeGrafter"/>
</dbReference>
<dbReference type="PROSITE" id="PS50887">
    <property type="entry name" value="GGDEF"/>
    <property type="match status" value="1"/>
</dbReference>